<keyword evidence="5" id="KW-1185">Reference proteome</keyword>
<feature type="region of interest" description="Disordered" evidence="2">
    <location>
        <begin position="38"/>
        <end position="71"/>
    </location>
</feature>
<dbReference type="PROSITE" id="PS50158">
    <property type="entry name" value="ZF_CCHC"/>
    <property type="match status" value="1"/>
</dbReference>
<keyword evidence="1" id="KW-0863">Zinc-finger</keyword>
<sequence length="171" mass="19236">MGLNGMYTTIRGNILMMNTLPNMAQDFVILSQEEKQRKTNNSAGYKGFRTNYSSSRGGATNSGNTNTKAVFRGNSSTRRSSLFCYYCRKPGHTKDRCYKLQGYPSNPRLQKEKGTVFAVNVCSFDVNMHQIEEEPKLRRKMPLKLSKDQYEQLLNISGSLQVGNGAPNSNN</sequence>
<dbReference type="PANTHER" id="PTHR34222:SF79">
    <property type="entry name" value="RETROVIRUS-RELATED POL POLYPROTEIN FROM TRANSPOSON TNT 1-94"/>
    <property type="match status" value="1"/>
</dbReference>
<dbReference type="InterPro" id="IPR001878">
    <property type="entry name" value="Znf_CCHC"/>
</dbReference>
<feature type="compositionally biased region" description="Polar residues" evidence="2">
    <location>
        <begin position="50"/>
        <end position="71"/>
    </location>
</feature>
<dbReference type="Gene3D" id="4.10.60.10">
    <property type="entry name" value="Zinc finger, CCHC-type"/>
    <property type="match status" value="1"/>
</dbReference>
<dbReference type="PANTHER" id="PTHR34222">
    <property type="entry name" value="GAG_PRE-INTEGRS DOMAIN-CONTAINING PROTEIN"/>
    <property type="match status" value="1"/>
</dbReference>
<dbReference type="InterPro" id="IPR036875">
    <property type="entry name" value="Znf_CCHC_sf"/>
</dbReference>
<accession>A0ABQ7UT30</accession>
<protein>
    <recommendedName>
        <fullName evidence="3">CCHC-type domain-containing protein</fullName>
    </recommendedName>
</protein>
<evidence type="ECO:0000313" key="5">
    <source>
        <dbReference type="Proteomes" id="UP000826656"/>
    </source>
</evidence>
<feature type="domain" description="CCHC-type" evidence="3">
    <location>
        <begin position="84"/>
        <end position="97"/>
    </location>
</feature>
<evidence type="ECO:0000256" key="2">
    <source>
        <dbReference type="SAM" id="MobiDB-lite"/>
    </source>
</evidence>
<dbReference type="Proteomes" id="UP000826656">
    <property type="component" value="Unassembled WGS sequence"/>
</dbReference>
<evidence type="ECO:0000259" key="3">
    <source>
        <dbReference type="PROSITE" id="PS50158"/>
    </source>
</evidence>
<evidence type="ECO:0000313" key="4">
    <source>
        <dbReference type="EMBL" id="KAH0754603.1"/>
    </source>
</evidence>
<dbReference type="SUPFAM" id="SSF57756">
    <property type="entry name" value="Retrovirus zinc finger-like domains"/>
    <property type="match status" value="1"/>
</dbReference>
<organism evidence="4 5">
    <name type="scientific">Solanum tuberosum</name>
    <name type="common">Potato</name>
    <dbReference type="NCBI Taxonomy" id="4113"/>
    <lineage>
        <taxon>Eukaryota</taxon>
        <taxon>Viridiplantae</taxon>
        <taxon>Streptophyta</taxon>
        <taxon>Embryophyta</taxon>
        <taxon>Tracheophyta</taxon>
        <taxon>Spermatophyta</taxon>
        <taxon>Magnoliopsida</taxon>
        <taxon>eudicotyledons</taxon>
        <taxon>Gunneridae</taxon>
        <taxon>Pentapetalae</taxon>
        <taxon>asterids</taxon>
        <taxon>lamiids</taxon>
        <taxon>Solanales</taxon>
        <taxon>Solanaceae</taxon>
        <taxon>Solanoideae</taxon>
        <taxon>Solaneae</taxon>
        <taxon>Solanum</taxon>
    </lineage>
</organism>
<proteinExistence type="predicted"/>
<name>A0ABQ7UT30_SOLTU</name>
<dbReference type="EMBL" id="JAIVGD010000018">
    <property type="protein sequence ID" value="KAH0754603.1"/>
    <property type="molecule type" value="Genomic_DNA"/>
</dbReference>
<keyword evidence="1" id="KW-0479">Metal-binding</keyword>
<gene>
    <name evidence="4" type="ORF">KY290_024873</name>
</gene>
<reference evidence="4 5" key="1">
    <citation type="journal article" date="2021" name="bioRxiv">
        <title>Chromosome-scale and haplotype-resolved genome assembly of a tetraploid potato cultivar.</title>
        <authorList>
            <person name="Sun H."/>
            <person name="Jiao W.-B."/>
            <person name="Krause K."/>
            <person name="Campoy J.A."/>
            <person name="Goel M."/>
            <person name="Folz-Donahue K."/>
            <person name="Kukat C."/>
            <person name="Huettel B."/>
            <person name="Schneeberger K."/>
        </authorList>
    </citation>
    <scope>NUCLEOTIDE SEQUENCE [LARGE SCALE GENOMIC DNA]</scope>
    <source>
        <strain evidence="4">SolTubOtavaFocal</strain>
        <tissue evidence="4">Leaves</tissue>
    </source>
</reference>
<comment type="caution">
    <text evidence="4">The sequence shown here is derived from an EMBL/GenBank/DDBJ whole genome shotgun (WGS) entry which is preliminary data.</text>
</comment>
<evidence type="ECO:0000256" key="1">
    <source>
        <dbReference type="PROSITE-ProRule" id="PRU00047"/>
    </source>
</evidence>
<keyword evidence="1" id="KW-0862">Zinc</keyword>